<comment type="subcellular location">
    <subcellularLocation>
        <location evidence="1">Cell membrane</location>
        <topology evidence="1">Single-pass membrane protein</topology>
    </subcellularLocation>
</comment>
<evidence type="ECO:0000313" key="6">
    <source>
        <dbReference type="EMBL" id="BBM51778.1"/>
    </source>
</evidence>
<accession>A0A510KJC0</accession>
<keyword evidence="2" id="KW-1003">Cell membrane</keyword>
<protein>
    <submittedName>
        <fullName evidence="6">Uncharacterized protein</fullName>
    </submittedName>
</protein>
<evidence type="ECO:0000313" key="7">
    <source>
        <dbReference type="Proteomes" id="UP000321378"/>
    </source>
</evidence>
<evidence type="ECO:0000256" key="2">
    <source>
        <dbReference type="ARBA" id="ARBA00022475"/>
    </source>
</evidence>
<dbReference type="InterPro" id="IPR007168">
    <property type="entry name" value="Phageshock_PspC_N"/>
</dbReference>
<dbReference type="GO" id="GO:0005886">
    <property type="term" value="C:plasma membrane"/>
    <property type="evidence" value="ECO:0007669"/>
    <property type="project" value="UniProtKB-SubCell"/>
</dbReference>
<keyword evidence="5" id="KW-0472">Membrane</keyword>
<keyword evidence="3" id="KW-0812">Transmembrane</keyword>
<dbReference type="Proteomes" id="UP000321378">
    <property type="component" value="Chromosome"/>
</dbReference>
<proteinExistence type="predicted"/>
<sequence length="63" mass="7019">MKKKLYKSVKDRKLTGVCGGLAEYFDIDSNIVRIMWLILVLCAGTGLLAYIICAIVLDDNPNE</sequence>
<dbReference type="Pfam" id="PF04024">
    <property type="entry name" value="PspC"/>
    <property type="match status" value="1"/>
</dbReference>
<dbReference type="InterPro" id="IPR052027">
    <property type="entry name" value="PspC"/>
</dbReference>
<dbReference type="RefSeq" id="WP_146996213.1">
    <property type="nucleotide sequence ID" value="NZ_AP019840.1"/>
</dbReference>
<organism evidence="6 7">
    <name type="scientific">Leptotrichia trevisanii</name>
    <dbReference type="NCBI Taxonomy" id="109328"/>
    <lineage>
        <taxon>Bacteria</taxon>
        <taxon>Fusobacteriati</taxon>
        <taxon>Fusobacteriota</taxon>
        <taxon>Fusobacteriia</taxon>
        <taxon>Fusobacteriales</taxon>
        <taxon>Leptotrichiaceae</taxon>
        <taxon>Leptotrichia</taxon>
    </lineage>
</organism>
<evidence type="ECO:0000256" key="4">
    <source>
        <dbReference type="ARBA" id="ARBA00022989"/>
    </source>
</evidence>
<keyword evidence="4" id="KW-1133">Transmembrane helix</keyword>
<dbReference type="EMBL" id="AP019840">
    <property type="protein sequence ID" value="BBM51778.1"/>
    <property type="molecule type" value="Genomic_DNA"/>
</dbReference>
<dbReference type="PANTHER" id="PTHR33885:SF3">
    <property type="entry name" value="PHAGE SHOCK PROTEIN C"/>
    <property type="match status" value="1"/>
</dbReference>
<dbReference type="AlphaFoldDB" id="A0A510KJC0"/>
<dbReference type="PANTHER" id="PTHR33885">
    <property type="entry name" value="PHAGE SHOCK PROTEIN C"/>
    <property type="match status" value="1"/>
</dbReference>
<gene>
    <name evidence="6" type="ORF">JMUB3935_0756</name>
</gene>
<name>A0A510KJC0_9FUSO</name>
<reference evidence="6 7" key="1">
    <citation type="submission" date="2019-07" db="EMBL/GenBank/DDBJ databases">
        <title>Complete Genome Sequence of Leptotrichia trevisanii Strain JMUB3935.</title>
        <authorList>
            <person name="Watanabe S."/>
            <person name="Cui L."/>
        </authorList>
    </citation>
    <scope>NUCLEOTIDE SEQUENCE [LARGE SCALE GENOMIC DNA]</scope>
    <source>
        <strain evidence="6 7">JMUB3935</strain>
    </source>
</reference>
<evidence type="ECO:0000256" key="1">
    <source>
        <dbReference type="ARBA" id="ARBA00004162"/>
    </source>
</evidence>
<evidence type="ECO:0000256" key="3">
    <source>
        <dbReference type="ARBA" id="ARBA00022692"/>
    </source>
</evidence>
<evidence type="ECO:0000256" key="5">
    <source>
        <dbReference type="ARBA" id="ARBA00023136"/>
    </source>
</evidence>